<accession>A0ABR2P8W3</accession>
<name>A0ABR2P8W3_9ROSI</name>
<evidence type="ECO:0000313" key="2">
    <source>
        <dbReference type="EMBL" id="KAK8984707.1"/>
    </source>
</evidence>
<dbReference type="PANTHER" id="PTHR34672:SF2">
    <property type="entry name" value="ARABINOGALACTAN PROTEIN 23"/>
    <property type="match status" value="1"/>
</dbReference>
<evidence type="ECO:0000256" key="1">
    <source>
        <dbReference type="SAM" id="Phobius"/>
    </source>
</evidence>
<comment type="caution">
    <text evidence="2">The sequence shown here is derived from an EMBL/GenBank/DDBJ whole genome shotgun (WGS) entry which is preliminary data.</text>
</comment>
<feature type="transmembrane region" description="Helical" evidence="1">
    <location>
        <begin position="73"/>
        <end position="96"/>
    </location>
</feature>
<gene>
    <name evidence="2" type="ORF">V6N11_020023</name>
</gene>
<protein>
    <submittedName>
        <fullName evidence="2">Uncharacterized protein</fullName>
    </submittedName>
</protein>
<evidence type="ECO:0000313" key="3">
    <source>
        <dbReference type="Proteomes" id="UP001396334"/>
    </source>
</evidence>
<keyword evidence="1" id="KW-0812">Transmembrane</keyword>
<feature type="transmembrane region" description="Helical" evidence="1">
    <location>
        <begin position="149"/>
        <end position="174"/>
    </location>
</feature>
<feature type="transmembrane region" description="Helical" evidence="1">
    <location>
        <begin position="108"/>
        <end position="129"/>
    </location>
</feature>
<keyword evidence="1" id="KW-0472">Membrane</keyword>
<dbReference type="PANTHER" id="PTHR34672">
    <property type="entry name" value="POLLEN-SPECIFIC ARABINOGALACTA PROTEIN BAN102"/>
    <property type="match status" value="1"/>
</dbReference>
<reference evidence="2 3" key="1">
    <citation type="journal article" date="2024" name="G3 (Bethesda)">
        <title>Genome assembly of Hibiscus sabdariffa L. provides insights into metabolisms of medicinal natural products.</title>
        <authorList>
            <person name="Kim T."/>
        </authorList>
    </citation>
    <scope>NUCLEOTIDE SEQUENCE [LARGE SCALE GENOMIC DNA]</scope>
    <source>
        <strain evidence="2">TK-2024</strain>
        <tissue evidence="2">Old leaves</tissue>
    </source>
</reference>
<dbReference type="InterPro" id="IPR044702">
    <property type="entry name" value="AGP23/40"/>
</dbReference>
<dbReference type="Proteomes" id="UP001396334">
    <property type="component" value="Unassembled WGS sequence"/>
</dbReference>
<proteinExistence type="predicted"/>
<organism evidence="2 3">
    <name type="scientific">Hibiscus sabdariffa</name>
    <name type="common">roselle</name>
    <dbReference type="NCBI Taxonomy" id="183260"/>
    <lineage>
        <taxon>Eukaryota</taxon>
        <taxon>Viridiplantae</taxon>
        <taxon>Streptophyta</taxon>
        <taxon>Embryophyta</taxon>
        <taxon>Tracheophyta</taxon>
        <taxon>Spermatophyta</taxon>
        <taxon>Magnoliopsida</taxon>
        <taxon>eudicotyledons</taxon>
        <taxon>Gunneridae</taxon>
        <taxon>Pentapetalae</taxon>
        <taxon>rosids</taxon>
        <taxon>malvids</taxon>
        <taxon>Malvales</taxon>
        <taxon>Malvaceae</taxon>
        <taxon>Malvoideae</taxon>
        <taxon>Hibiscus</taxon>
    </lineage>
</organism>
<dbReference type="EMBL" id="JBBPBN010000075">
    <property type="protein sequence ID" value="KAK8984707.1"/>
    <property type="molecule type" value="Genomic_DNA"/>
</dbReference>
<keyword evidence="1" id="KW-1133">Transmembrane helix</keyword>
<sequence>MHPPPQVLSPSNYLSDQYAESSIYLTILQPSQEARTTIARHEQLDCISNRKPLGRLSSLTIWPSAFTSSQSQIASLISSSMNLNLILLGLQISLFFNTMDMKKISCAIIVVAASMSTVMAASSPAPAPAPSLSPSLSPESALVPGPDSSFATATLPVLASLIGASLVSFFASYLQ</sequence>
<keyword evidence="3" id="KW-1185">Reference proteome</keyword>